<sequence length="192" mass="20994">MSHFIITLPFIVIYFVAVAQVGCRCICDPIDILCLENCVRDAHDCIIDCTNNDCFTNCINAHWPGATFEEAIEKEQQPNITINADSSIQTYEPTISSQDFSLFNTTMDSESAGTVFAPTLSVSSTVFESIVTTHTTVIRLTTVTPTLNTMSSSSFLETGTPSSSSASFRDMFDPSVLLVTVSLLIFTIYILA</sequence>
<reference evidence="3 4" key="1">
    <citation type="journal article" date="2018" name="G3 (Bethesda)">
        <title>Phylogenetic and Phylogenomic Definition of Rhizopus Species.</title>
        <authorList>
            <person name="Gryganskyi A.P."/>
            <person name="Golan J."/>
            <person name="Dolatabadi S."/>
            <person name="Mondo S."/>
            <person name="Robb S."/>
            <person name="Idnurm A."/>
            <person name="Muszewska A."/>
            <person name="Steczkiewicz K."/>
            <person name="Masonjones S."/>
            <person name="Liao H.L."/>
            <person name="Gajdeczka M.T."/>
            <person name="Anike F."/>
            <person name="Vuek A."/>
            <person name="Anishchenko I.M."/>
            <person name="Voigt K."/>
            <person name="de Hoog G.S."/>
            <person name="Smith M.E."/>
            <person name="Heitman J."/>
            <person name="Vilgalys R."/>
            <person name="Stajich J.E."/>
        </authorList>
    </citation>
    <scope>NUCLEOTIDE SEQUENCE [LARGE SCALE GENOMIC DNA]</scope>
    <source>
        <strain evidence="3 4">LSU 92-RS-03</strain>
    </source>
</reference>
<keyword evidence="1" id="KW-0812">Transmembrane</keyword>
<evidence type="ECO:0000256" key="1">
    <source>
        <dbReference type="SAM" id="Phobius"/>
    </source>
</evidence>
<evidence type="ECO:0000313" key="4">
    <source>
        <dbReference type="Proteomes" id="UP000253551"/>
    </source>
</evidence>
<dbReference type="AlphaFoldDB" id="A0A367K1M3"/>
<name>A0A367K1M3_RHIST</name>
<evidence type="ECO:0000256" key="2">
    <source>
        <dbReference type="SAM" id="SignalP"/>
    </source>
</evidence>
<keyword evidence="4" id="KW-1185">Reference proteome</keyword>
<keyword evidence="1" id="KW-0472">Membrane</keyword>
<feature type="transmembrane region" description="Helical" evidence="1">
    <location>
        <begin position="171"/>
        <end position="191"/>
    </location>
</feature>
<dbReference type="OrthoDB" id="2281857at2759"/>
<gene>
    <name evidence="3" type="ORF">CU098_010503</name>
</gene>
<dbReference type="Proteomes" id="UP000253551">
    <property type="component" value="Unassembled WGS sequence"/>
</dbReference>
<evidence type="ECO:0000313" key="3">
    <source>
        <dbReference type="EMBL" id="RCH95791.1"/>
    </source>
</evidence>
<comment type="caution">
    <text evidence="3">The sequence shown here is derived from an EMBL/GenBank/DDBJ whole genome shotgun (WGS) entry which is preliminary data.</text>
</comment>
<keyword evidence="2" id="KW-0732">Signal</keyword>
<dbReference type="EMBL" id="PJQM01002386">
    <property type="protein sequence ID" value="RCH95791.1"/>
    <property type="molecule type" value="Genomic_DNA"/>
</dbReference>
<protein>
    <recommendedName>
        <fullName evidence="5">Extracellular membrane protein CFEM domain-containing protein</fullName>
    </recommendedName>
</protein>
<organism evidence="3 4">
    <name type="scientific">Rhizopus stolonifer</name>
    <name type="common">Rhizopus nigricans</name>
    <dbReference type="NCBI Taxonomy" id="4846"/>
    <lineage>
        <taxon>Eukaryota</taxon>
        <taxon>Fungi</taxon>
        <taxon>Fungi incertae sedis</taxon>
        <taxon>Mucoromycota</taxon>
        <taxon>Mucoromycotina</taxon>
        <taxon>Mucoromycetes</taxon>
        <taxon>Mucorales</taxon>
        <taxon>Mucorineae</taxon>
        <taxon>Rhizopodaceae</taxon>
        <taxon>Rhizopus</taxon>
    </lineage>
</organism>
<keyword evidence="1" id="KW-1133">Transmembrane helix</keyword>
<accession>A0A367K1M3</accession>
<feature type="chain" id="PRO_5017025716" description="Extracellular membrane protein CFEM domain-containing protein" evidence="2">
    <location>
        <begin position="24"/>
        <end position="192"/>
    </location>
</feature>
<proteinExistence type="predicted"/>
<dbReference type="STRING" id="4846.A0A367K1M3"/>
<feature type="signal peptide" evidence="2">
    <location>
        <begin position="1"/>
        <end position="23"/>
    </location>
</feature>
<evidence type="ECO:0008006" key="5">
    <source>
        <dbReference type="Google" id="ProtNLM"/>
    </source>
</evidence>